<dbReference type="Proteomes" id="UP000642070">
    <property type="component" value="Unassembled WGS sequence"/>
</dbReference>
<keyword evidence="5" id="KW-0276">Fatty acid metabolism</keyword>
<dbReference type="Pfam" id="PF12242">
    <property type="entry name" value="Eno-Rase_NADH_b"/>
    <property type="match status" value="1"/>
</dbReference>
<gene>
    <name evidence="14" type="primary">fabV</name>
    <name evidence="14" type="ORF">GCM10007977_012150</name>
</gene>
<dbReference type="RefSeq" id="WP_190248712.1">
    <property type="nucleotide sequence ID" value="NZ_BMPI01000005.1"/>
</dbReference>
<reference evidence="14" key="2">
    <citation type="submission" date="2020-09" db="EMBL/GenBank/DDBJ databases">
        <authorList>
            <person name="Sun Q."/>
            <person name="Ohkuma M."/>
        </authorList>
    </citation>
    <scope>NUCLEOTIDE SEQUENCE</scope>
    <source>
        <strain evidence="14">JCM 19831</strain>
    </source>
</reference>
<dbReference type="Gene3D" id="3.40.50.720">
    <property type="entry name" value="NAD(P)-binding Rossmann-like Domain"/>
    <property type="match status" value="1"/>
</dbReference>
<keyword evidence="15" id="KW-1185">Reference proteome</keyword>
<dbReference type="Pfam" id="PF12241">
    <property type="entry name" value="Enoyl_reductase"/>
    <property type="match status" value="1"/>
</dbReference>
<dbReference type="GO" id="GO:0004318">
    <property type="term" value="F:enoyl-[acyl-carrier-protein] reductase (NADH) activity"/>
    <property type="evidence" value="ECO:0007669"/>
    <property type="project" value="TreeGrafter"/>
</dbReference>
<comment type="catalytic activity">
    <reaction evidence="10">
        <text>a 2,3-saturated acyl-CoA + NAD(+) = a (2E)-enoyl-CoA + NADH + H(+)</text>
        <dbReference type="Rhea" id="RHEA:18177"/>
        <dbReference type="ChEBI" id="CHEBI:15378"/>
        <dbReference type="ChEBI" id="CHEBI:57540"/>
        <dbReference type="ChEBI" id="CHEBI:57945"/>
        <dbReference type="ChEBI" id="CHEBI:58856"/>
        <dbReference type="ChEBI" id="CHEBI:65111"/>
        <dbReference type="EC" id="1.3.1.44"/>
    </reaction>
</comment>
<evidence type="ECO:0000256" key="3">
    <source>
        <dbReference type="ARBA" id="ARBA00011983"/>
    </source>
</evidence>
<evidence type="ECO:0000256" key="5">
    <source>
        <dbReference type="ARBA" id="ARBA00022832"/>
    </source>
</evidence>
<reference evidence="14" key="1">
    <citation type="journal article" date="2014" name="Int. J. Syst. Evol. Microbiol.">
        <title>Complete genome sequence of Corynebacterium casei LMG S-19264T (=DSM 44701T), isolated from a smear-ripened cheese.</title>
        <authorList>
            <consortium name="US DOE Joint Genome Institute (JGI-PGF)"/>
            <person name="Walter F."/>
            <person name="Albersmeier A."/>
            <person name="Kalinowski J."/>
            <person name="Ruckert C."/>
        </authorList>
    </citation>
    <scope>NUCLEOTIDE SEQUENCE</scope>
    <source>
        <strain evidence="14">JCM 19831</strain>
    </source>
</reference>
<keyword evidence="9" id="KW-0275">Fatty acid biosynthesis</keyword>
<organism evidence="14 15">
    <name type="scientific">Dactylosporangium sucinum</name>
    <dbReference type="NCBI Taxonomy" id="1424081"/>
    <lineage>
        <taxon>Bacteria</taxon>
        <taxon>Bacillati</taxon>
        <taxon>Actinomycetota</taxon>
        <taxon>Actinomycetes</taxon>
        <taxon>Micromonosporales</taxon>
        <taxon>Micromonosporaceae</taxon>
        <taxon>Dactylosporangium</taxon>
    </lineage>
</organism>
<dbReference type="NCBIfam" id="NF010177">
    <property type="entry name" value="PRK13656.1"/>
    <property type="match status" value="1"/>
</dbReference>
<evidence type="ECO:0000313" key="15">
    <source>
        <dbReference type="Proteomes" id="UP000642070"/>
    </source>
</evidence>
<proteinExistence type="predicted"/>
<evidence type="ECO:0000256" key="7">
    <source>
        <dbReference type="ARBA" id="ARBA00023027"/>
    </source>
</evidence>
<evidence type="ECO:0000259" key="11">
    <source>
        <dbReference type="Pfam" id="PF07055"/>
    </source>
</evidence>
<dbReference type="InterPro" id="IPR036291">
    <property type="entry name" value="NAD(P)-bd_dom_sf"/>
</dbReference>
<dbReference type="InterPro" id="IPR024910">
    <property type="entry name" value="Enoyl-CoA_Rdtase_cat_dom"/>
</dbReference>
<keyword evidence="8" id="KW-0443">Lipid metabolism</keyword>
<dbReference type="GO" id="GO:0006633">
    <property type="term" value="P:fatty acid biosynthetic process"/>
    <property type="evidence" value="ECO:0007669"/>
    <property type="project" value="UniProtKB-KW"/>
</dbReference>
<dbReference type="Pfam" id="PF07055">
    <property type="entry name" value="Eno-Rase_FAD_bd"/>
    <property type="match status" value="1"/>
</dbReference>
<sequence length="396" mass="41512">MNARVVSPAGKGFVFLDAHPAGCAATVDRMWRDVPAGPVPAGSRPTALVVGCSAGYGLAATIAGLARYGIRGVGVCLEKPPTPRRTATAGWYRVAATAELAGDDFVFVNGDAFSDQTKEQVTKLLAERFGPVDHLIYSVAAPRRTDPDTGETYASVLKPLGAVHTTKTLVFDDGIPVVKTVTSEPATEEETAQTVAVMGGADWRRWLRHLSAADLLADGVTTAALTYIGSPLTSGIYRAGTIGAAKADLEATARELHAQLAARGGRAVTSVNGAAVTQSSTAIPGIALYVGLLRAVLGGAMVSPTAQLVQLWDQLVGAAELTTDDAARVRLDTWELEPTVQAAIGERWRDATSETIAGLADVDWFAGEVRRLYGFDVPGVDYSLPVETEIPWPATS</sequence>
<dbReference type="EC" id="1.3.1.44" evidence="3"/>
<dbReference type="InterPro" id="IPR050048">
    <property type="entry name" value="FabV-like_NADH_b"/>
</dbReference>
<comment type="pathway">
    <text evidence="1">Lipid metabolism.</text>
</comment>
<dbReference type="InterPro" id="IPR010758">
    <property type="entry name" value="Trans-2-enoyl-CoA_reductase"/>
</dbReference>
<dbReference type="PANTHER" id="PTHR37480:SF1">
    <property type="entry name" value="ENOYL-[ACYL-CARRIER-PROTEIN] REDUCTASE [NADH]"/>
    <property type="match status" value="1"/>
</dbReference>
<keyword evidence="6" id="KW-0560">Oxidoreductase</keyword>
<dbReference type="GO" id="GO:0051287">
    <property type="term" value="F:NAD binding"/>
    <property type="evidence" value="ECO:0007669"/>
    <property type="project" value="TreeGrafter"/>
</dbReference>
<dbReference type="InterPro" id="IPR024906">
    <property type="entry name" value="Eno_Rdtase_FAD-bd_dom"/>
</dbReference>
<evidence type="ECO:0000259" key="13">
    <source>
        <dbReference type="Pfam" id="PF12242"/>
    </source>
</evidence>
<dbReference type="SUPFAM" id="SSF51735">
    <property type="entry name" value="NAD(P)-binding Rossmann-fold domains"/>
    <property type="match status" value="1"/>
</dbReference>
<accession>A0A917WKI3</accession>
<keyword evidence="4" id="KW-0444">Lipid biosynthesis</keyword>
<evidence type="ECO:0000259" key="12">
    <source>
        <dbReference type="Pfam" id="PF12241"/>
    </source>
</evidence>
<evidence type="ECO:0000256" key="9">
    <source>
        <dbReference type="ARBA" id="ARBA00023160"/>
    </source>
</evidence>
<dbReference type="GO" id="GO:0050343">
    <property type="term" value="F:trans-2-enoyl-CoA reductase (NADH) activity"/>
    <property type="evidence" value="ECO:0007669"/>
    <property type="project" value="UniProtKB-EC"/>
</dbReference>
<evidence type="ECO:0000256" key="1">
    <source>
        <dbReference type="ARBA" id="ARBA00005189"/>
    </source>
</evidence>
<comment type="subunit">
    <text evidence="2">Monomer.</text>
</comment>
<comment type="caution">
    <text evidence="14">The sequence shown here is derived from an EMBL/GenBank/DDBJ whole genome shotgun (WGS) entry which is preliminary data.</text>
</comment>
<dbReference type="AlphaFoldDB" id="A0A917WKI3"/>
<evidence type="ECO:0000256" key="2">
    <source>
        <dbReference type="ARBA" id="ARBA00011245"/>
    </source>
</evidence>
<feature type="domain" description="Trans-2-enoyl-CoA reductase catalytic" evidence="12">
    <location>
        <begin position="85"/>
        <end position="314"/>
    </location>
</feature>
<feature type="domain" description="Trans-2-enoyl-CoA reductase-like NAD(P)H binding" evidence="13">
    <location>
        <begin position="6"/>
        <end position="82"/>
    </location>
</feature>
<evidence type="ECO:0000256" key="6">
    <source>
        <dbReference type="ARBA" id="ARBA00023002"/>
    </source>
</evidence>
<evidence type="ECO:0000256" key="10">
    <source>
        <dbReference type="ARBA" id="ARBA00048302"/>
    </source>
</evidence>
<dbReference type="PANTHER" id="PTHR37480">
    <property type="entry name" value="ENOYL-[ACYL-CARRIER-PROTEIN] REDUCTASE [NADH]"/>
    <property type="match status" value="1"/>
</dbReference>
<feature type="domain" description="Enoyl reductase FAD binding" evidence="11">
    <location>
        <begin position="323"/>
        <end position="385"/>
    </location>
</feature>
<name>A0A917WKI3_9ACTN</name>
<dbReference type="EMBL" id="BMPI01000005">
    <property type="protein sequence ID" value="GGM12515.1"/>
    <property type="molecule type" value="Genomic_DNA"/>
</dbReference>
<evidence type="ECO:0000256" key="8">
    <source>
        <dbReference type="ARBA" id="ARBA00023098"/>
    </source>
</evidence>
<keyword evidence="7" id="KW-0520">NAD</keyword>
<evidence type="ECO:0000313" key="14">
    <source>
        <dbReference type="EMBL" id="GGM12515.1"/>
    </source>
</evidence>
<protein>
    <recommendedName>
        <fullName evidence="3">trans-2-enoyl-CoA reductase (NAD(+))</fullName>
        <ecNumber evidence="3">1.3.1.44</ecNumber>
    </recommendedName>
</protein>
<evidence type="ECO:0000256" key="4">
    <source>
        <dbReference type="ARBA" id="ARBA00022516"/>
    </source>
</evidence>